<evidence type="ECO:0000313" key="3">
    <source>
        <dbReference type="Proteomes" id="UP000076858"/>
    </source>
</evidence>
<feature type="non-terminal residue" evidence="2">
    <location>
        <position position="414"/>
    </location>
</feature>
<evidence type="ECO:0000313" key="2">
    <source>
        <dbReference type="EMBL" id="KZS02341.1"/>
    </source>
</evidence>
<feature type="compositionally biased region" description="Low complexity" evidence="1">
    <location>
        <begin position="230"/>
        <end position="242"/>
    </location>
</feature>
<feature type="compositionally biased region" description="Low complexity" evidence="1">
    <location>
        <begin position="160"/>
        <end position="171"/>
    </location>
</feature>
<gene>
    <name evidence="2" type="ORF">APZ42_000658</name>
</gene>
<comment type="caution">
    <text evidence="2">The sequence shown here is derived from an EMBL/GenBank/DDBJ whole genome shotgun (WGS) entry which is preliminary data.</text>
</comment>
<feature type="region of interest" description="Disordered" evidence="1">
    <location>
        <begin position="153"/>
        <end position="215"/>
    </location>
</feature>
<accession>A0A162C931</accession>
<name>A0A162C931_9CRUS</name>
<dbReference type="Proteomes" id="UP000076858">
    <property type="component" value="Unassembled WGS sequence"/>
</dbReference>
<sequence>MRVSLYELEGKAKLTRKHLVLRLPSAKGKIGNWDYFYRANEESIISDDTLERESLRVITIDQTKITCLPLRTQKNKKTYSKISRSFFGGLEGNIEGTLISPVEGELPGSLSWALYNSLTPRQNTPTGRVLGRTTGTNTNIRRTTGADILNRAANINRSQSTTPHNSTPTNTRQGMETQNTSPLTIALSPGGHEDQPPPHTPINTQHTPSSHEEPAPLVPMTTTGVEPATETTVTHNTPTNTPIRDSHNSTTDTLTILTSLAEQADISVTQPLTLSDLIPPFDIPAEKILDDRCVRMGKLLAEIENVVAAKKRHINELADNRPPIIPLAKPFQCPSMQKVATKDLLDKLNAAMMSCAKECSLALIRAEEEVEKQLRAEINELWEGWDLSQDELFSIKYIKESRLSRIHPYKTRTQ</sequence>
<reference evidence="2 3" key="1">
    <citation type="submission" date="2016-03" db="EMBL/GenBank/DDBJ databases">
        <title>EvidentialGene: Evidence-directed Construction of Genes on Genomes.</title>
        <authorList>
            <person name="Gilbert D.G."/>
            <person name="Choi J.-H."/>
            <person name="Mockaitis K."/>
            <person name="Colbourne J."/>
            <person name="Pfrender M."/>
        </authorList>
    </citation>
    <scope>NUCLEOTIDE SEQUENCE [LARGE SCALE GENOMIC DNA]</scope>
    <source>
        <strain evidence="2 3">Xinb3</strain>
        <tissue evidence="2">Complete organism</tissue>
    </source>
</reference>
<keyword evidence="3" id="KW-1185">Reference proteome</keyword>
<evidence type="ECO:0000256" key="1">
    <source>
        <dbReference type="SAM" id="MobiDB-lite"/>
    </source>
</evidence>
<proteinExistence type="predicted"/>
<protein>
    <submittedName>
        <fullName evidence="2">Uncharacterized protein</fullName>
    </submittedName>
</protein>
<dbReference type="AlphaFoldDB" id="A0A162C931"/>
<feature type="compositionally biased region" description="Polar residues" evidence="1">
    <location>
        <begin position="172"/>
        <end position="183"/>
    </location>
</feature>
<dbReference type="EMBL" id="LRGB01004632">
    <property type="protein sequence ID" value="KZS02341.1"/>
    <property type="molecule type" value="Genomic_DNA"/>
</dbReference>
<feature type="region of interest" description="Disordered" evidence="1">
    <location>
        <begin position="230"/>
        <end position="249"/>
    </location>
</feature>
<organism evidence="2 3">
    <name type="scientific">Daphnia magna</name>
    <dbReference type="NCBI Taxonomy" id="35525"/>
    <lineage>
        <taxon>Eukaryota</taxon>
        <taxon>Metazoa</taxon>
        <taxon>Ecdysozoa</taxon>
        <taxon>Arthropoda</taxon>
        <taxon>Crustacea</taxon>
        <taxon>Branchiopoda</taxon>
        <taxon>Diplostraca</taxon>
        <taxon>Cladocera</taxon>
        <taxon>Anomopoda</taxon>
        <taxon>Daphniidae</taxon>
        <taxon>Daphnia</taxon>
    </lineage>
</organism>